<gene>
    <name evidence="1" type="ORF">FNW12_10340</name>
</gene>
<dbReference type="InterPro" id="IPR014541">
    <property type="entry name" value="Amdntrnsf_FN0238"/>
</dbReference>
<organism evidence="1 2">
    <name type="scientific">Flavobacterium gawalongense</name>
    <dbReference type="NCBI Taxonomy" id="2594432"/>
    <lineage>
        <taxon>Bacteria</taxon>
        <taxon>Pseudomonadati</taxon>
        <taxon>Bacteroidota</taxon>
        <taxon>Flavobacteriia</taxon>
        <taxon>Flavobacteriales</taxon>
        <taxon>Flavobacteriaceae</taxon>
        <taxon>Flavobacterium</taxon>
    </lineage>
</organism>
<dbReference type="PANTHER" id="PTHR43224:SF1">
    <property type="entry name" value="AMIDINOTRANSFERASE"/>
    <property type="match status" value="1"/>
</dbReference>
<dbReference type="EMBL" id="VJZN01000015">
    <property type="protein sequence ID" value="TRX05714.1"/>
    <property type="molecule type" value="Genomic_DNA"/>
</dbReference>
<dbReference type="NCBIfam" id="NF046062">
    <property type="entry name" value="citrull_CtlX"/>
    <property type="match status" value="1"/>
</dbReference>
<name>A0ABY3CKA5_9FLAO</name>
<reference evidence="1 2" key="1">
    <citation type="submission" date="2019-07" db="EMBL/GenBank/DDBJ databases">
        <title>Novel species of Flavobacterium.</title>
        <authorList>
            <person name="Liu Q."/>
            <person name="Xin Y.-H."/>
        </authorList>
    </citation>
    <scope>NUCLEOTIDE SEQUENCE [LARGE SCALE GENOMIC DNA]</scope>
    <source>
        <strain evidence="1 2">GSP39</strain>
    </source>
</reference>
<dbReference type="PANTHER" id="PTHR43224">
    <property type="entry name" value="AMIDINOTRANSFERASE"/>
    <property type="match status" value="1"/>
</dbReference>
<accession>A0ABY3CKA5</accession>
<dbReference type="Gene3D" id="3.75.10.10">
    <property type="entry name" value="L-arginine/glycine Amidinotransferase, Chain A"/>
    <property type="match status" value="1"/>
</dbReference>
<proteinExistence type="predicted"/>
<dbReference type="Pfam" id="PF19420">
    <property type="entry name" value="DDAH_eukar"/>
    <property type="match status" value="1"/>
</dbReference>
<evidence type="ECO:0000313" key="1">
    <source>
        <dbReference type="EMBL" id="TRX05714.1"/>
    </source>
</evidence>
<dbReference type="PIRSF" id="PIRSF028188">
    <property type="entry name" value="Amdntrnsf_FN0238"/>
    <property type="match status" value="1"/>
</dbReference>
<evidence type="ECO:0000313" key="2">
    <source>
        <dbReference type="Proteomes" id="UP000318528"/>
    </source>
</evidence>
<dbReference type="Proteomes" id="UP000318528">
    <property type="component" value="Unassembled WGS sequence"/>
</dbReference>
<dbReference type="SUPFAM" id="SSF55909">
    <property type="entry name" value="Pentein"/>
    <property type="match status" value="1"/>
</dbReference>
<comment type="caution">
    <text evidence="1">The sequence shown here is derived from an EMBL/GenBank/DDBJ whole genome shotgun (WGS) entry which is preliminary data.</text>
</comment>
<sequence length="311" mass="35149">MKQTTNSILMIRPVAFRMNEQTAVNNYYQKVLDGLLPATVNAKAQQEFDAFVEKLRAVGVDVTVVDDTSNPDTPDSIFPNNWVSFHENGDVALYPMFAENRREERREDILDILEDNRFVINNIMDYTSAEEDGFFLEGTGSLVLDRANAKAYCALSPRADEELFIEFCEDFDYAPVIFEAFQTVDSERKLIYHTNVMMCVGETFAVICADCIDDKKERKMVLENLKENGKEIILITEAQMNNFAGNMLEVRGANDKRYLVMSAAAHQSLTPKQIEQLEKHAEILSSNLDTIEACGGGSARCMMAEIFLPKN</sequence>
<protein>
    <submittedName>
        <fullName evidence="1">Amidinotransferase</fullName>
    </submittedName>
</protein>
<dbReference type="RefSeq" id="WP_143387609.1">
    <property type="nucleotide sequence ID" value="NZ_VJZM01000016.1"/>
</dbReference>
<keyword evidence="2" id="KW-1185">Reference proteome</keyword>